<dbReference type="InterPro" id="IPR050227">
    <property type="entry name" value="Rab"/>
</dbReference>
<dbReference type="InterPro" id="IPR027417">
    <property type="entry name" value="P-loop_NTPase"/>
</dbReference>
<dbReference type="Pfam" id="PF00071">
    <property type="entry name" value="Ras"/>
    <property type="match status" value="1"/>
</dbReference>
<keyword evidence="2" id="KW-0342">GTP-binding</keyword>
<dbReference type="GO" id="GO:0003924">
    <property type="term" value="F:GTPase activity"/>
    <property type="evidence" value="ECO:0007669"/>
    <property type="project" value="InterPro"/>
</dbReference>
<dbReference type="SMART" id="SM00175">
    <property type="entry name" value="RAB"/>
    <property type="match status" value="1"/>
</dbReference>
<dbReference type="SMART" id="SM00176">
    <property type="entry name" value="RAN"/>
    <property type="match status" value="1"/>
</dbReference>
<name>A0AA36I4Q5_9DINO</name>
<sequence>MQDYDVVVSLLLLGEAGVGKSCIMQRFAHEPFREGYVPTIGMEFMAPCLPKYRAKVQIRDTAGNRRYRVGFGAFGGLFRGSRGVILIFDVSDRESFNNLRHFIRDVEDNSRKGEPLMLLILGNKADRAAFRVVSAEEALAFAESWNLRYLETSAKNNWNIQEAFEYMVEEVVWRLGAAGHRFQQLPGPRTSRRRCWLLAWLAWLSSPCRC</sequence>
<dbReference type="PANTHER" id="PTHR47977">
    <property type="entry name" value="RAS-RELATED PROTEIN RAB"/>
    <property type="match status" value="1"/>
</dbReference>
<keyword evidence="1" id="KW-0547">Nucleotide-binding</keyword>
<evidence type="ECO:0000256" key="2">
    <source>
        <dbReference type="ARBA" id="ARBA00023134"/>
    </source>
</evidence>
<dbReference type="PROSITE" id="PS51419">
    <property type="entry name" value="RAB"/>
    <property type="match status" value="1"/>
</dbReference>
<comment type="caution">
    <text evidence="3">The sequence shown here is derived from an EMBL/GenBank/DDBJ whole genome shotgun (WGS) entry which is preliminary data.</text>
</comment>
<dbReference type="PROSITE" id="PS51421">
    <property type="entry name" value="RAS"/>
    <property type="match status" value="1"/>
</dbReference>
<dbReference type="SMART" id="SM00173">
    <property type="entry name" value="RAS"/>
    <property type="match status" value="1"/>
</dbReference>
<dbReference type="FunFam" id="3.40.50.300:FF:001447">
    <property type="entry name" value="Ras-related protein Rab-1B"/>
    <property type="match status" value="1"/>
</dbReference>
<evidence type="ECO:0000313" key="4">
    <source>
        <dbReference type="Proteomes" id="UP001178507"/>
    </source>
</evidence>
<reference evidence="3" key="1">
    <citation type="submission" date="2023-08" db="EMBL/GenBank/DDBJ databases">
        <authorList>
            <person name="Chen Y."/>
            <person name="Shah S."/>
            <person name="Dougan E. K."/>
            <person name="Thang M."/>
            <person name="Chan C."/>
        </authorList>
    </citation>
    <scope>NUCLEOTIDE SEQUENCE</scope>
</reference>
<dbReference type="Gene3D" id="3.40.50.300">
    <property type="entry name" value="P-loop containing nucleotide triphosphate hydrolases"/>
    <property type="match status" value="1"/>
</dbReference>
<dbReference type="CDD" id="cd00154">
    <property type="entry name" value="Rab"/>
    <property type="match status" value="1"/>
</dbReference>
<keyword evidence="4" id="KW-1185">Reference proteome</keyword>
<dbReference type="SUPFAM" id="SSF52540">
    <property type="entry name" value="P-loop containing nucleoside triphosphate hydrolases"/>
    <property type="match status" value="1"/>
</dbReference>
<dbReference type="AlphaFoldDB" id="A0AA36I4Q5"/>
<dbReference type="PRINTS" id="PR00449">
    <property type="entry name" value="RASTRNSFRMNG"/>
</dbReference>
<proteinExistence type="predicted"/>
<dbReference type="GO" id="GO:0005525">
    <property type="term" value="F:GTP binding"/>
    <property type="evidence" value="ECO:0007669"/>
    <property type="project" value="UniProtKB-KW"/>
</dbReference>
<dbReference type="SMART" id="SM00174">
    <property type="entry name" value="RHO"/>
    <property type="match status" value="1"/>
</dbReference>
<organism evidence="3 4">
    <name type="scientific">Effrenium voratum</name>
    <dbReference type="NCBI Taxonomy" id="2562239"/>
    <lineage>
        <taxon>Eukaryota</taxon>
        <taxon>Sar</taxon>
        <taxon>Alveolata</taxon>
        <taxon>Dinophyceae</taxon>
        <taxon>Suessiales</taxon>
        <taxon>Symbiodiniaceae</taxon>
        <taxon>Effrenium</taxon>
    </lineage>
</organism>
<protein>
    <submittedName>
        <fullName evidence="3">Uncharacterized protein</fullName>
    </submittedName>
</protein>
<dbReference type="EMBL" id="CAUJNA010000773">
    <property type="protein sequence ID" value="CAJ1381021.1"/>
    <property type="molecule type" value="Genomic_DNA"/>
</dbReference>
<evidence type="ECO:0000313" key="3">
    <source>
        <dbReference type="EMBL" id="CAJ1381021.1"/>
    </source>
</evidence>
<accession>A0AA36I4Q5</accession>
<evidence type="ECO:0000256" key="1">
    <source>
        <dbReference type="ARBA" id="ARBA00022741"/>
    </source>
</evidence>
<dbReference type="Proteomes" id="UP001178507">
    <property type="component" value="Unassembled WGS sequence"/>
</dbReference>
<gene>
    <name evidence="3" type="ORF">EVOR1521_LOCUS8827</name>
</gene>
<dbReference type="InterPro" id="IPR001806">
    <property type="entry name" value="Small_GTPase"/>
</dbReference>